<evidence type="ECO:0000256" key="1">
    <source>
        <dbReference type="SAM" id="MobiDB-lite"/>
    </source>
</evidence>
<accession>A0ABV5LI50</accession>
<dbReference type="EMBL" id="JBHMDI010000139">
    <property type="protein sequence ID" value="MFB9351839.1"/>
    <property type="molecule type" value="Genomic_DNA"/>
</dbReference>
<evidence type="ECO:0000313" key="2">
    <source>
        <dbReference type="EMBL" id="MFB9351839.1"/>
    </source>
</evidence>
<comment type="caution">
    <text evidence="2">The sequence shown here is derived from an EMBL/GenBank/DDBJ whole genome shotgun (WGS) entry which is preliminary data.</text>
</comment>
<organism evidence="2 3">
    <name type="scientific">Streptomyces heliomycini</name>
    <dbReference type="NCBI Taxonomy" id="284032"/>
    <lineage>
        <taxon>Bacteria</taxon>
        <taxon>Bacillati</taxon>
        <taxon>Actinomycetota</taxon>
        <taxon>Actinomycetes</taxon>
        <taxon>Kitasatosporales</taxon>
        <taxon>Streptomycetaceae</taxon>
        <taxon>Streptomyces</taxon>
    </lineage>
</organism>
<evidence type="ECO:0000313" key="3">
    <source>
        <dbReference type="Proteomes" id="UP001589753"/>
    </source>
</evidence>
<name>A0ABV5LI50_9ACTN</name>
<feature type="region of interest" description="Disordered" evidence="1">
    <location>
        <begin position="42"/>
        <end position="101"/>
    </location>
</feature>
<gene>
    <name evidence="2" type="ORF">ACFFUA_31220</name>
</gene>
<keyword evidence="3" id="KW-1185">Reference proteome</keyword>
<dbReference type="RefSeq" id="WP_380956859.1">
    <property type="nucleotide sequence ID" value="NZ_JBHMDI010000139.1"/>
</dbReference>
<protein>
    <submittedName>
        <fullName evidence="2">Uncharacterized protein</fullName>
    </submittedName>
</protein>
<proteinExistence type="predicted"/>
<reference evidence="2 3" key="1">
    <citation type="submission" date="2024-09" db="EMBL/GenBank/DDBJ databases">
        <authorList>
            <person name="Sun Q."/>
            <person name="Mori K."/>
        </authorList>
    </citation>
    <scope>NUCLEOTIDE SEQUENCE [LARGE SCALE GENOMIC DNA]</scope>
    <source>
        <strain evidence="2 3">JCM 9767</strain>
    </source>
</reference>
<sequence length="101" mass="10864">MPTRSQVRRLLAEGLDYEQAGNRLGIPAGQAFLIATGLPADGGDTLTTGEQHRPGMTQSSSRRPVNPAADNPTGKPAVRAWLRKRADGDAQMRRAARSRNT</sequence>
<dbReference type="Proteomes" id="UP001589753">
    <property type="component" value="Unassembled WGS sequence"/>
</dbReference>